<comment type="caution">
    <text evidence="2">The sequence shown here is derived from an EMBL/GenBank/DDBJ whole genome shotgun (WGS) entry which is preliminary data.</text>
</comment>
<dbReference type="EMBL" id="MU167289">
    <property type="protein sequence ID" value="KAG0144754.1"/>
    <property type="molecule type" value="Genomic_DNA"/>
</dbReference>
<proteinExistence type="predicted"/>
<organism evidence="2 3">
    <name type="scientific">Cronartium quercuum f. sp. fusiforme G11</name>
    <dbReference type="NCBI Taxonomy" id="708437"/>
    <lineage>
        <taxon>Eukaryota</taxon>
        <taxon>Fungi</taxon>
        <taxon>Dikarya</taxon>
        <taxon>Basidiomycota</taxon>
        <taxon>Pucciniomycotina</taxon>
        <taxon>Pucciniomycetes</taxon>
        <taxon>Pucciniales</taxon>
        <taxon>Coleosporiaceae</taxon>
        <taxon>Cronartium</taxon>
    </lineage>
</organism>
<accession>A0A9P6NIJ1</accession>
<feature type="region of interest" description="Disordered" evidence="1">
    <location>
        <begin position="52"/>
        <end position="73"/>
    </location>
</feature>
<protein>
    <submittedName>
        <fullName evidence="2">Uncharacterized protein</fullName>
    </submittedName>
</protein>
<dbReference type="AlphaFoldDB" id="A0A9P6NIJ1"/>
<dbReference type="Proteomes" id="UP000886653">
    <property type="component" value="Unassembled WGS sequence"/>
</dbReference>
<name>A0A9P6NIJ1_9BASI</name>
<sequence>MKLKMVSWCQAHGFILELKGNISKLTAQPKDSSMMMMLAEDFQKMACLEAPHTTNTPSDADMDTHSDSQDTVGSSDVSFVDFVCNF</sequence>
<reference evidence="2" key="1">
    <citation type="submission" date="2013-11" db="EMBL/GenBank/DDBJ databases">
        <title>Genome sequence of the fusiform rust pathogen reveals effectors for host alternation and coevolution with pine.</title>
        <authorList>
            <consortium name="DOE Joint Genome Institute"/>
            <person name="Smith K."/>
            <person name="Pendleton A."/>
            <person name="Kubisiak T."/>
            <person name="Anderson C."/>
            <person name="Salamov A."/>
            <person name="Aerts A."/>
            <person name="Riley R."/>
            <person name="Clum A."/>
            <person name="Lindquist E."/>
            <person name="Ence D."/>
            <person name="Campbell M."/>
            <person name="Kronenberg Z."/>
            <person name="Feau N."/>
            <person name="Dhillon B."/>
            <person name="Hamelin R."/>
            <person name="Burleigh J."/>
            <person name="Smith J."/>
            <person name="Yandell M."/>
            <person name="Nelson C."/>
            <person name="Grigoriev I."/>
            <person name="Davis J."/>
        </authorList>
    </citation>
    <scope>NUCLEOTIDE SEQUENCE</scope>
    <source>
        <strain evidence="2">G11</strain>
    </source>
</reference>
<evidence type="ECO:0000256" key="1">
    <source>
        <dbReference type="SAM" id="MobiDB-lite"/>
    </source>
</evidence>
<evidence type="ECO:0000313" key="2">
    <source>
        <dbReference type="EMBL" id="KAG0144754.1"/>
    </source>
</evidence>
<evidence type="ECO:0000313" key="3">
    <source>
        <dbReference type="Proteomes" id="UP000886653"/>
    </source>
</evidence>
<keyword evidence="3" id="KW-1185">Reference proteome</keyword>
<gene>
    <name evidence="2" type="ORF">CROQUDRAFT_708292</name>
</gene>